<feature type="region of interest" description="Disordered" evidence="1">
    <location>
        <begin position="437"/>
        <end position="498"/>
    </location>
</feature>
<dbReference type="Proteomes" id="UP001054902">
    <property type="component" value="Unassembled WGS sequence"/>
</dbReference>
<dbReference type="PANTHER" id="PTHR31988">
    <property type="entry name" value="ESTERASE, PUTATIVE (DUF303)-RELATED"/>
    <property type="match status" value="1"/>
</dbReference>
<dbReference type="InterPro" id="IPR052940">
    <property type="entry name" value="Carb_Esterase_6"/>
</dbReference>
<comment type="caution">
    <text evidence="3">The sequence shown here is derived from an EMBL/GenBank/DDBJ whole genome shotgun (WGS) entry which is preliminary data.</text>
</comment>
<gene>
    <name evidence="3" type="ORF">CTEN210_13217</name>
</gene>
<name>A0AAD3D2Q3_9STRA</name>
<evidence type="ECO:0000256" key="2">
    <source>
        <dbReference type="SAM" id="SignalP"/>
    </source>
</evidence>
<feature type="compositionally biased region" description="Low complexity" evidence="1">
    <location>
        <begin position="448"/>
        <end position="484"/>
    </location>
</feature>
<keyword evidence="2" id="KW-0732">Signal</keyword>
<proteinExistence type="predicted"/>
<dbReference type="EMBL" id="BLLK01000056">
    <property type="protein sequence ID" value="GFH56741.1"/>
    <property type="molecule type" value="Genomic_DNA"/>
</dbReference>
<evidence type="ECO:0000313" key="4">
    <source>
        <dbReference type="Proteomes" id="UP001054902"/>
    </source>
</evidence>
<keyword evidence="4" id="KW-1185">Reference proteome</keyword>
<accession>A0AAD3D2Q3</accession>
<reference evidence="3 4" key="1">
    <citation type="journal article" date="2021" name="Sci. Rep.">
        <title>The genome of the diatom Chaetoceros tenuissimus carries an ancient integrated fragment of an extant virus.</title>
        <authorList>
            <person name="Hongo Y."/>
            <person name="Kimura K."/>
            <person name="Takaki Y."/>
            <person name="Yoshida Y."/>
            <person name="Baba S."/>
            <person name="Kobayashi G."/>
            <person name="Nagasaki K."/>
            <person name="Hano T."/>
            <person name="Tomaru Y."/>
        </authorList>
    </citation>
    <scope>NUCLEOTIDE SEQUENCE [LARGE SCALE GENOMIC DNA]</scope>
    <source>
        <strain evidence="3 4">NIES-3715</strain>
    </source>
</reference>
<feature type="compositionally biased region" description="Basic and acidic residues" evidence="1">
    <location>
        <begin position="488"/>
        <end position="498"/>
    </location>
</feature>
<evidence type="ECO:0000313" key="3">
    <source>
        <dbReference type="EMBL" id="GFH56741.1"/>
    </source>
</evidence>
<dbReference type="PANTHER" id="PTHR31988:SF19">
    <property type="entry name" value="9-O-ACETYL-N-ACETYLNEURAMINIC ACID DEACETYLASE-RELATED"/>
    <property type="match status" value="1"/>
</dbReference>
<feature type="chain" id="PRO_5042056132" evidence="2">
    <location>
        <begin position="24"/>
        <end position="534"/>
    </location>
</feature>
<evidence type="ECO:0000256" key="1">
    <source>
        <dbReference type="SAM" id="MobiDB-lite"/>
    </source>
</evidence>
<dbReference type="Gene3D" id="3.40.50.1110">
    <property type="entry name" value="SGNH hydrolase"/>
    <property type="match status" value="1"/>
</dbReference>
<feature type="signal peptide" evidence="2">
    <location>
        <begin position="1"/>
        <end position="23"/>
    </location>
</feature>
<protein>
    <submittedName>
        <fullName evidence="3">Sialate O-acetylesterase</fullName>
    </submittedName>
</protein>
<dbReference type="InterPro" id="IPR036514">
    <property type="entry name" value="SGNH_hydro_sf"/>
</dbReference>
<organism evidence="3 4">
    <name type="scientific">Chaetoceros tenuissimus</name>
    <dbReference type="NCBI Taxonomy" id="426638"/>
    <lineage>
        <taxon>Eukaryota</taxon>
        <taxon>Sar</taxon>
        <taxon>Stramenopiles</taxon>
        <taxon>Ochrophyta</taxon>
        <taxon>Bacillariophyta</taxon>
        <taxon>Coscinodiscophyceae</taxon>
        <taxon>Chaetocerotophycidae</taxon>
        <taxon>Chaetocerotales</taxon>
        <taxon>Chaetocerotaceae</taxon>
        <taxon>Chaetoceros</taxon>
    </lineage>
</organism>
<dbReference type="SUPFAM" id="SSF52266">
    <property type="entry name" value="SGNH hydrolase"/>
    <property type="match status" value="1"/>
</dbReference>
<dbReference type="AlphaFoldDB" id="A0AAD3D2Q3"/>
<sequence>MSRRLLSYIISWMALLTSHQVYATSNTPPTFQKYCQGTSIKCESNHECTSSQVCRHPFEWTAVEEPDHSKKLKVFIMMGQSNMIGYGQVHPVQTQGTLLNEISNGNYPHLITGFNGTHATWRERRDVRIVHRRYTSSEQGNTHLSVDWIDDSFVGLEVQFGNIVGHVFDNPILIIKVGVGGRSMGYDFLPPGSARYTSGGKSYPGYGQCPQVSNGNAIQATEDDCGSCRSHTGPTCPVFWDSIETCKSSCGSGSHAGQQYDNDARNVKAILSDIHSYYPDYQDQGFEIAGFVFWQGYNDQFHDGHPARYKVNMQNYINALMNEYSEYEGTKKFVHATVAFGGNEPHSDTNKDGYKSAENVIYQAQKDVNGDDIPAFKDIVKVVDTRPFWRSGEESPVANRRHHYHQNANVYMDVGNALGWAMVDLLLDTDEFASIQGTYQPSAPPTKTPSTSPSLRPTSTPSASTFYPTKTKSSSPTSEPSSSPVISREQEKEQEKEQISTIFTQAMTTSSAYSLTSKASIYSAVSLFLFMMYN</sequence>